<keyword evidence="3" id="KW-1185">Reference proteome</keyword>
<evidence type="ECO:0000313" key="2">
    <source>
        <dbReference type="EMBL" id="EPR34107.1"/>
    </source>
</evidence>
<gene>
    <name evidence="2" type="ORF">dsmv_3448</name>
</gene>
<evidence type="ECO:0000259" key="1">
    <source>
        <dbReference type="Pfam" id="PF12728"/>
    </source>
</evidence>
<organism evidence="2 3">
    <name type="scientific">Desulfococcus multivorans DSM 2059</name>
    <dbReference type="NCBI Taxonomy" id="1121405"/>
    <lineage>
        <taxon>Bacteria</taxon>
        <taxon>Pseudomonadati</taxon>
        <taxon>Thermodesulfobacteriota</taxon>
        <taxon>Desulfobacteria</taxon>
        <taxon>Desulfobacterales</taxon>
        <taxon>Desulfococcaceae</taxon>
        <taxon>Desulfococcus</taxon>
    </lineage>
</organism>
<reference evidence="2 3" key="1">
    <citation type="journal article" date="2013" name="Genome Announc.">
        <title>Draft genome sequences for three mercury-methylating, sulfate-reducing bacteria.</title>
        <authorList>
            <person name="Brown S.D."/>
            <person name="Hurt R.A.Jr."/>
            <person name="Gilmour C.C."/>
            <person name="Elias D.A."/>
        </authorList>
    </citation>
    <scope>NUCLEOTIDE SEQUENCE [LARGE SCALE GENOMIC DNA]</scope>
    <source>
        <strain evidence="2 3">DSM 2059</strain>
    </source>
</reference>
<evidence type="ECO:0000313" key="3">
    <source>
        <dbReference type="Proteomes" id="UP000014977"/>
    </source>
</evidence>
<dbReference type="InterPro" id="IPR041657">
    <property type="entry name" value="HTH_17"/>
</dbReference>
<feature type="domain" description="Helix-turn-helix" evidence="1">
    <location>
        <begin position="30"/>
        <end position="73"/>
    </location>
</feature>
<comment type="caution">
    <text evidence="2">The sequence shown here is derived from an EMBL/GenBank/DDBJ whole genome shotgun (WGS) entry which is preliminary data.</text>
</comment>
<sequence>MRDDSDFAPLTPTWFPPWFDETFSREVYSPRELPGILELSKSAVYRALKTGDLDAFRVGKRWAVPKPAIREWLLDAYTLNN</sequence>
<dbReference type="EMBL" id="ATHJ01000121">
    <property type="protein sequence ID" value="EPR34107.1"/>
    <property type="molecule type" value="Genomic_DNA"/>
</dbReference>
<proteinExistence type="predicted"/>
<dbReference type="RefSeq" id="WP_020878581.1">
    <property type="nucleotide sequence ID" value="NZ_ATHJ01000121.1"/>
</dbReference>
<accession>S7TAG0</accession>
<dbReference type="AlphaFoldDB" id="S7TAG0"/>
<protein>
    <recommendedName>
        <fullName evidence="1">Helix-turn-helix domain-containing protein</fullName>
    </recommendedName>
</protein>
<name>S7TAG0_DESML</name>
<dbReference type="Proteomes" id="UP000014977">
    <property type="component" value="Unassembled WGS sequence"/>
</dbReference>
<dbReference type="OrthoDB" id="5525992at2"/>
<dbReference type="Pfam" id="PF12728">
    <property type="entry name" value="HTH_17"/>
    <property type="match status" value="1"/>
</dbReference>